<dbReference type="InterPro" id="IPR036291">
    <property type="entry name" value="NAD(P)-bd_dom_sf"/>
</dbReference>
<dbReference type="Pfam" id="PF00107">
    <property type="entry name" value="ADH_zinc_N"/>
    <property type="match status" value="1"/>
</dbReference>
<keyword evidence="5" id="KW-1185">Reference proteome</keyword>
<dbReference type="InterPro" id="IPR014189">
    <property type="entry name" value="Quinone_OxRdtase_PIG3"/>
</dbReference>
<dbReference type="InterPro" id="IPR013149">
    <property type="entry name" value="ADH-like_C"/>
</dbReference>
<proteinExistence type="predicted"/>
<sequence>MPSEYRYVAIDENDRSLSVATGTPPTPGPGELLIDVAAAGLNRADLLQRAGLYPPPPDASPLMGLEVAGTVIAVGPEVNGWAVGDAVCALTHGGGYASHAVAPVGQCLPIPRDFSMGEAASLPEALLTVWHNLFQRAGLKAGEKVLIHGGASGIGTLGVRICKVLGAEVYTTAGTAEKCEALTSLGATVAFNYREQDFEAELTELGLNNQINVILDMVGGDFVQKNINVAAPEGRLVSIAFIRGFEAQLNLAPLLMKRLTLTGSTLRAQSFAQKAVMVEEIMTTVYPHLESGAIRPVVDTVFPLEEVERAHARMQEGTHMGKIILQL</sequence>
<dbReference type="RefSeq" id="WP_189477924.1">
    <property type="nucleotide sequence ID" value="NZ_BMYM01000002.1"/>
</dbReference>
<gene>
    <name evidence="4" type="ORF">GCM10007053_22850</name>
</gene>
<reference evidence="4" key="2">
    <citation type="submission" date="2020-09" db="EMBL/GenBank/DDBJ databases">
        <authorList>
            <person name="Sun Q."/>
            <person name="Kim S."/>
        </authorList>
    </citation>
    <scope>NUCLEOTIDE SEQUENCE</scope>
    <source>
        <strain evidence="4">KCTC 23430</strain>
    </source>
</reference>
<organism evidence="4 5">
    <name type="scientific">Parahalioglobus pacificus</name>
    <dbReference type="NCBI Taxonomy" id="930806"/>
    <lineage>
        <taxon>Bacteria</taxon>
        <taxon>Pseudomonadati</taxon>
        <taxon>Pseudomonadota</taxon>
        <taxon>Gammaproteobacteria</taxon>
        <taxon>Cellvibrionales</taxon>
        <taxon>Halieaceae</taxon>
        <taxon>Parahalioglobus</taxon>
    </lineage>
</organism>
<evidence type="ECO:0000313" key="4">
    <source>
        <dbReference type="EMBL" id="GHD35639.1"/>
    </source>
</evidence>
<evidence type="ECO:0000313" key="5">
    <source>
        <dbReference type="Proteomes" id="UP000644693"/>
    </source>
</evidence>
<keyword evidence="1" id="KW-0521">NADP</keyword>
<reference evidence="4" key="1">
    <citation type="journal article" date="2014" name="Int. J. Syst. Evol. Microbiol.">
        <title>Complete genome sequence of Corynebacterium casei LMG S-19264T (=DSM 44701T), isolated from a smear-ripened cheese.</title>
        <authorList>
            <consortium name="US DOE Joint Genome Institute (JGI-PGF)"/>
            <person name="Walter F."/>
            <person name="Albersmeier A."/>
            <person name="Kalinowski J."/>
            <person name="Ruckert C."/>
        </authorList>
    </citation>
    <scope>NUCLEOTIDE SEQUENCE</scope>
    <source>
        <strain evidence="4">KCTC 23430</strain>
    </source>
</reference>
<dbReference type="SUPFAM" id="SSF51735">
    <property type="entry name" value="NAD(P)-binding Rossmann-fold domains"/>
    <property type="match status" value="1"/>
</dbReference>
<dbReference type="GO" id="GO:0070402">
    <property type="term" value="F:NADPH binding"/>
    <property type="evidence" value="ECO:0007669"/>
    <property type="project" value="TreeGrafter"/>
</dbReference>
<name>A0A918XJX2_9GAMM</name>
<dbReference type="Proteomes" id="UP000644693">
    <property type="component" value="Unassembled WGS sequence"/>
</dbReference>
<dbReference type="Gene3D" id="3.90.180.10">
    <property type="entry name" value="Medium-chain alcohol dehydrogenases, catalytic domain"/>
    <property type="match status" value="1"/>
</dbReference>
<accession>A0A918XJX2</accession>
<dbReference type="PANTHER" id="PTHR48106">
    <property type="entry name" value="QUINONE OXIDOREDUCTASE PIG3-RELATED"/>
    <property type="match status" value="1"/>
</dbReference>
<keyword evidence="2" id="KW-0560">Oxidoreductase</keyword>
<dbReference type="InterPro" id="IPR013154">
    <property type="entry name" value="ADH-like_N"/>
</dbReference>
<dbReference type="AlphaFoldDB" id="A0A918XJX2"/>
<dbReference type="InterPro" id="IPR020843">
    <property type="entry name" value="ER"/>
</dbReference>
<protein>
    <submittedName>
        <fullName evidence="4">NAD(P)H quinone oxidoreductase</fullName>
    </submittedName>
</protein>
<evidence type="ECO:0000256" key="2">
    <source>
        <dbReference type="ARBA" id="ARBA00023002"/>
    </source>
</evidence>
<dbReference type="SMART" id="SM00829">
    <property type="entry name" value="PKS_ER"/>
    <property type="match status" value="1"/>
</dbReference>
<dbReference type="EMBL" id="BMYM01000002">
    <property type="protein sequence ID" value="GHD35639.1"/>
    <property type="molecule type" value="Genomic_DNA"/>
</dbReference>
<evidence type="ECO:0000256" key="1">
    <source>
        <dbReference type="ARBA" id="ARBA00022857"/>
    </source>
</evidence>
<dbReference type="InterPro" id="IPR011032">
    <property type="entry name" value="GroES-like_sf"/>
</dbReference>
<evidence type="ECO:0000259" key="3">
    <source>
        <dbReference type="SMART" id="SM00829"/>
    </source>
</evidence>
<dbReference type="CDD" id="cd05276">
    <property type="entry name" value="p53_inducible_oxidoreductase"/>
    <property type="match status" value="1"/>
</dbReference>
<dbReference type="PANTHER" id="PTHR48106:SF8">
    <property type="entry name" value="OS02G0805600 PROTEIN"/>
    <property type="match status" value="1"/>
</dbReference>
<comment type="caution">
    <text evidence="4">The sequence shown here is derived from an EMBL/GenBank/DDBJ whole genome shotgun (WGS) entry which is preliminary data.</text>
</comment>
<dbReference type="GO" id="GO:0016651">
    <property type="term" value="F:oxidoreductase activity, acting on NAD(P)H"/>
    <property type="evidence" value="ECO:0007669"/>
    <property type="project" value="TreeGrafter"/>
</dbReference>
<dbReference type="NCBIfam" id="TIGR02824">
    <property type="entry name" value="quinone_pig3"/>
    <property type="match status" value="1"/>
</dbReference>
<dbReference type="Gene3D" id="3.40.50.720">
    <property type="entry name" value="NAD(P)-binding Rossmann-like Domain"/>
    <property type="match status" value="1"/>
</dbReference>
<dbReference type="Pfam" id="PF08240">
    <property type="entry name" value="ADH_N"/>
    <property type="match status" value="1"/>
</dbReference>
<dbReference type="SUPFAM" id="SSF50129">
    <property type="entry name" value="GroES-like"/>
    <property type="match status" value="1"/>
</dbReference>
<feature type="domain" description="Enoyl reductase (ER)" evidence="3">
    <location>
        <begin position="13"/>
        <end position="325"/>
    </location>
</feature>